<dbReference type="GO" id="GO:0003735">
    <property type="term" value="F:structural constituent of ribosome"/>
    <property type="evidence" value="ECO:0007669"/>
    <property type="project" value="InterPro"/>
</dbReference>
<evidence type="ECO:0000259" key="8">
    <source>
        <dbReference type="Pfam" id="PF05622"/>
    </source>
</evidence>
<dbReference type="Gene3D" id="2.40.150.20">
    <property type="entry name" value="Ribosomal protein L14"/>
    <property type="match status" value="1"/>
</dbReference>
<dbReference type="InterPro" id="IPR000218">
    <property type="entry name" value="Ribosomal_uL14"/>
</dbReference>
<name>A0A9N9CZP2_9GLOM</name>
<protein>
    <recommendedName>
        <fullName evidence="5">Large ribosomal subunit protein uL14m</fullName>
    </recommendedName>
</protein>
<evidence type="ECO:0000256" key="1">
    <source>
        <dbReference type="ARBA" id="ARBA00010745"/>
    </source>
</evidence>
<keyword evidence="3 6" id="KW-0687">Ribonucleoprotein</keyword>
<dbReference type="PANTHER" id="PTHR11761">
    <property type="entry name" value="50S/60S RIBOSOMAL PROTEIN L14/L23"/>
    <property type="match status" value="1"/>
</dbReference>
<dbReference type="CDD" id="cd00337">
    <property type="entry name" value="Ribosomal_uL14"/>
    <property type="match status" value="1"/>
</dbReference>
<evidence type="ECO:0000256" key="7">
    <source>
        <dbReference type="SAM" id="Coils"/>
    </source>
</evidence>
<evidence type="ECO:0000256" key="3">
    <source>
        <dbReference type="ARBA" id="ARBA00023274"/>
    </source>
</evidence>
<dbReference type="Pfam" id="PF00238">
    <property type="entry name" value="Ribosomal_L14"/>
    <property type="match status" value="1"/>
</dbReference>
<dbReference type="GO" id="GO:0006412">
    <property type="term" value="P:translation"/>
    <property type="evidence" value="ECO:0007669"/>
    <property type="project" value="InterPro"/>
</dbReference>
<feature type="coiled-coil region" evidence="7">
    <location>
        <begin position="786"/>
        <end position="837"/>
    </location>
</feature>
<feature type="coiled-coil region" evidence="7">
    <location>
        <begin position="28"/>
        <end position="93"/>
    </location>
</feature>
<sequence length="1086" mass="126615">LMMAIERVMQKQSGIQDPNNKQQPFNFEEELRQTNKALEKALSDKQALEKTYQVLMEKHQQLHNQYDDSQAEKEVLEQRVKDLEVNLSHTNQSGSRADFLLKTQIDDLRQQMQVYIHFKSFNYLSIGLLLTILFTQYRARSETKRSEIEKTIEEQNKLISDFKSQVKDLSSRADEAARLKDQLDEYRHAADKLKKTENVIEKYKRKLEDGDNLRRSLKTLEDENRELIERNKQIEAEYRKVAAFKTIMEQYKHQIDKLETEKRELTDLRNKYESEYKHMRAKIEAYEMEKARDMEKIELMEDRLRELEFVDGVNRETNYDNNPHYGELSDALSGTTMTQLKLKINELQHELDGWREGKPTESEIVALQILLDDANRMKQRLEKDLAKANKEKFEMESKLARYENSWRDFNKNPSATPKDKELYELRRKLVDAQNKLEQLEKERVIPKLDPDLENKLEKLEAERDQFKIEKDELKTFLDSLEGRNEDDFKTENIKLHRQNADRAKKIDQLKELVKAQHEVIETSKIADSSLKVEREAHAEEIKRYQLLIEETKKQAAFEQNLITAAWYDMGRRIQRDNVSFQRITPTSWIGQQRRTQEGQEVVKAMIAISKIADSSLKIEREAHAEKIKCYQKTKKQVAFEQNLINTADLEMKVSCQNADCAEKIDQLKELVKAQHEVIETSMIADSSLKEEVKHYQLLIEETKKQVADLDNRLEELEAERDQLKIKNDELDSLERNEDDIKTENIKLHRQNADCAKKIDQLKELVKAQHEVIETSKIADGSLKEEAKRYQRLFEETKKQAVDLESRLGELEAERDQLKTKNDELTLLESENIKLHRQNADCAKKIDQLKELVKAQHEVIETSKIADGSLKEEAKRYQLLIEETKKRAADLESRLEELEAERDRYQPLIEETKKITPTSWLGQQRRTQESQLYTFIQIISAVFVKAKRNRMIQLKSILNVIDNSGAILAECIRVAHGGRYGRIGDQVTVVIQKARPINTSTTGSGATGSTTAAKIAIRRGEVRKALVVRTRKETRRADGRYIRFDDNACVLLNNRGEPLGTRILGVVAAELRGKKWGKVVSLAPKVV</sequence>
<dbReference type="PROSITE" id="PS00049">
    <property type="entry name" value="RIBOSOMAL_L14"/>
    <property type="match status" value="1"/>
</dbReference>
<keyword evidence="2 6" id="KW-0689">Ribosomal protein</keyword>
<keyword evidence="7" id="KW-0175">Coiled coil</keyword>
<feature type="coiled-coil region" evidence="7">
    <location>
        <begin position="534"/>
        <end position="561"/>
    </location>
</feature>
<feature type="non-terminal residue" evidence="9">
    <location>
        <position position="1086"/>
    </location>
</feature>
<dbReference type="Proteomes" id="UP000789831">
    <property type="component" value="Unassembled WGS sequence"/>
</dbReference>
<dbReference type="FunFam" id="2.40.150.20:FF:000005">
    <property type="entry name" value="50S ribosomal protein L14"/>
    <property type="match status" value="1"/>
</dbReference>
<dbReference type="GO" id="GO:0031122">
    <property type="term" value="P:cytoplasmic microtubule organization"/>
    <property type="evidence" value="ECO:0007669"/>
    <property type="project" value="InterPro"/>
</dbReference>
<evidence type="ECO:0000256" key="6">
    <source>
        <dbReference type="RuleBase" id="RU003949"/>
    </source>
</evidence>
<comment type="function">
    <text evidence="4">Component of the mitochondrial ribosome (mitoribosome), a dedicated translation machinery responsible for the synthesis of mitochondrial genome-encoded proteins, including at least some of the essential transmembrane subunits of the mitochondrial respiratory chain. The mitoribosomes are attached to the mitochondrial inner membrane and translation products are cotranslationally integrated into the membrane.</text>
</comment>
<dbReference type="SMART" id="SM01374">
    <property type="entry name" value="Ribosomal_L14"/>
    <property type="match status" value="1"/>
</dbReference>
<organism evidence="9 10">
    <name type="scientific">Ambispora gerdemannii</name>
    <dbReference type="NCBI Taxonomy" id="144530"/>
    <lineage>
        <taxon>Eukaryota</taxon>
        <taxon>Fungi</taxon>
        <taxon>Fungi incertae sedis</taxon>
        <taxon>Mucoromycota</taxon>
        <taxon>Glomeromycotina</taxon>
        <taxon>Glomeromycetes</taxon>
        <taxon>Archaeosporales</taxon>
        <taxon>Ambisporaceae</taxon>
        <taxon>Ambispora</taxon>
    </lineage>
</organism>
<feature type="coiled-coil region" evidence="7">
    <location>
        <begin position="138"/>
        <end position="303"/>
    </location>
</feature>
<feature type="coiled-coil region" evidence="7">
    <location>
        <begin position="692"/>
        <end position="750"/>
    </location>
</feature>
<dbReference type="Pfam" id="PF05622">
    <property type="entry name" value="HOOK"/>
    <property type="match status" value="1"/>
</dbReference>
<feature type="coiled-coil region" evidence="7">
    <location>
        <begin position="337"/>
        <end position="476"/>
    </location>
</feature>
<dbReference type="InterPro" id="IPR036853">
    <property type="entry name" value="Ribosomal_uL14_sf"/>
</dbReference>
<dbReference type="InterPro" id="IPR008636">
    <property type="entry name" value="Hook_C"/>
</dbReference>
<feature type="coiled-coil region" evidence="7">
    <location>
        <begin position="873"/>
        <end position="907"/>
    </location>
</feature>
<evidence type="ECO:0000256" key="4">
    <source>
        <dbReference type="ARBA" id="ARBA00037226"/>
    </source>
</evidence>
<accession>A0A9N9CZP2</accession>
<dbReference type="SUPFAM" id="SSF50193">
    <property type="entry name" value="Ribosomal protein L14"/>
    <property type="match status" value="1"/>
</dbReference>
<dbReference type="InterPro" id="IPR019972">
    <property type="entry name" value="Ribosomal_uL14_CS"/>
</dbReference>
<comment type="similarity">
    <text evidence="1 6">Belongs to the universal ribosomal protein uL14 family.</text>
</comment>
<gene>
    <name evidence="9" type="ORF">AGERDE_LOCUS10065</name>
</gene>
<dbReference type="AlphaFoldDB" id="A0A9N9CZP2"/>
<evidence type="ECO:0000313" key="10">
    <source>
        <dbReference type="Proteomes" id="UP000789831"/>
    </source>
</evidence>
<dbReference type="InterPro" id="IPR005745">
    <property type="entry name" value="Ribosomal_uL14_bac-type"/>
</dbReference>
<keyword evidence="10" id="KW-1185">Reference proteome</keyword>
<reference evidence="9" key="1">
    <citation type="submission" date="2021-06" db="EMBL/GenBank/DDBJ databases">
        <authorList>
            <person name="Kallberg Y."/>
            <person name="Tangrot J."/>
            <person name="Rosling A."/>
        </authorList>
    </citation>
    <scope>NUCLEOTIDE SEQUENCE</scope>
    <source>
        <strain evidence="9">MT106</strain>
    </source>
</reference>
<comment type="caution">
    <text evidence="9">The sequence shown here is derived from an EMBL/GenBank/DDBJ whole genome shotgun (WGS) entry which is preliminary data.</text>
</comment>
<dbReference type="GO" id="GO:0008017">
    <property type="term" value="F:microtubule binding"/>
    <property type="evidence" value="ECO:0007669"/>
    <property type="project" value="InterPro"/>
</dbReference>
<evidence type="ECO:0000256" key="5">
    <source>
        <dbReference type="ARBA" id="ARBA00040118"/>
    </source>
</evidence>
<evidence type="ECO:0000256" key="2">
    <source>
        <dbReference type="ARBA" id="ARBA00022980"/>
    </source>
</evidence>
<dbReference type="HAMAP" id="MF_01367">
    <property type="entry name" value="Ribosomal_uL14"/>
    <property type="match status" value="1"/>
</dbReference>
<dbReference type="NCBIfam" id="TIGR01067">
    <property type="entry name" value="rplN_bact"/>
    <property type="match status" value="1"/>
</dbReference>
<feature type="domain" description="Hook C-terminal" evidence="8">
    <location>
        <begin position="140"/>
        <end position="596"/>
    </location>
</feature>
<evidence type="ECO:0000313" key="9">
    <source>
        <dbReference type="EMBL" id="CAG8621008.1"/>
    </source>
</evidence>
<dbReference type="GO" id="GO:0005762">
    <property type="term" value="C:mitochondrial large ribosomal subunit"/>
    <property type="evidence" value="ECO:0007669"/>
    <property type="project" value="TreeGrafter"/>
</dbReference>
<proteinExistence type="inferred from homology"/>
<dbReference type="PANTHER" id="PTHR11761:SF3">
    <property type="entry name" value="LARGE RIBOSOMAL SUBUNIT PROTEIN UL14M"/>
    <property type="match status" value="1"/>
</dbReference>
<dbReference type="EMBL" id="CAJVPL010002848">
    <property type="protein sequence ID" value="CAG8621008.1"/>
    <property type="molecule type" value="Genomic_DNA"/>
</dbReference>
<dbReference type="GO" id="GO:0070180">
    <property type="term" value="F:large ribosomal subunit rRNA binding"/>
    <property type="evidence" value="ECO:0007669"/>
    <property type="project" value="TreeGrafter"/>
</dbReference>
<dbReference type="OrthoDB" id="49395at2759"/>